<dbReference type="AlphaFoldDB" id="A0A4C2DZY9"/>
<dbReference type="EMBL" id="BIMX01000002">
    <property type="protein sequence ID" value="GCE97500.1"/>
    <property type="molecule type" value="Genomic_DNA"/>
</dbReference>
<dbReference type="OrthoDB" id="5339822at2759"/>
<dbReference type="PANTHER" id="PTHR31316">
    <property type="entry name" value="BETA-GLUCOSIDASE-LIKE PROTEIN NCA3, MITOCHONDRIAL-RELATED"/>
    <property type="match status" value="1"/>
</dbReference>
<name>A0A4C2DZY9_9SACH</name>
<organism evidence="6 7">
    <name type="scientific">Zygosaccharomyces mellis</name>
    <dbReference type="NCBI Taxonomy" id="42258"/>
    <lineage>
        <taxon>Eukaryota</taxon>
        <taxon>Fungi</taxon>
        <taxon>Dikarya</taxon>
        <taxon>Ascomycota</taxon>
        <taxon>Saccharomycotina</taxon>
        <taxon>Saccharomycetes</taxon>
        <taxon>Saccharomycetales</taxon>
        <taxon>Saccharomycetaceae</taxon>
        <taxon>Zygosaccharomyces</taxon>
    </lineage>
</organism>
<dbReference type="GO" id="GO:0009986">
    <property type="term" value="C:cell surface"/>
    <property type="evidence" value="ECO:0007669"/>
    <property type="project" value="TreeGrafter"/>
</dbReference>
<accession>A0A4C2DZY9</accession>
<proteinExistence type="inferred from homology"/>
<dbReference type="Proteomes" id="UP000301737">
    <property type="component" value="Unassembled WGS sequence"/>
</dbReference>
<keyword evidence="7" id="KW-1185">Reference proteome</keyword>
<evidence type="ECO:0000256" key="1">
    <source>
        <dbReference type="ARBA" id="ARBA00004173"/>
    </source>
</evidence>
<feature type="compositionally biased region" description="Low complexity" evidence="4">
    <location>
        <begin position="79"/>
        <end position="145"/>
    </location>
</feature>
<dbReference type="PANTHER" id="PTHR31316:SF2">
    <property type="entry name" value="BETA-GLUCOSIDASE-LIKE PROTEIN NCA3, MITOCHONDRIAL-RELATED"/>
    <property type="match status" value="1"/>
</dbReference>
<protein>
    <submittedName>
        <fullName evidence="6">SUN protein uth1</fullName>
    </submittedName>
</protein>
<reference evidence="6 7" key="1">
    <citation type="submission" date="2019-01" db="EMBL/GenBank/DDBJ databases">
        <title>Draft Genome Sequencing of Zygosaccharomyces mellis Ca-7.</title>
        <authorList>
            <person name="Shiwa Y."/>
            <person name="Kanesaki Y."/>
            <person name="Ishige T."/>
            <person name="Mura K."/>
            <person name="Hori T."/>
            <person name="Tamura T."/>
        </authorList>
    </citation>
    <scope>NUCLEOTIDE SEQUENCE [LARGE SCALE GENOMIC DNA]</scope>
    <source>
        <strain evidence="6 7">Ca-7</strain>
    </source>
</reference>
<dbReference type="InterPro" id="IPR005556">
    <property type="entry name" value="SUN"/>
</dbReference>
<evidence type="ECO:0000256" key="2">
    <source>
        <dbReference type="ARBA" id="ARBA00010579"/>
    </source>
</evidence>
<evidence type="ECO:0000256" key="5">
    <source>
        <dbReference type="SAM" id="SignalP"/>
    </source>
</evidence>
<comment type="caution">
    <text evidence="6">The sequence shown here is derived from an EMBL/GenBank/DDBJ whole genome shotgun (WGS) entry which is preliminary data.</text>
</comment>
<feature type="region of interest" description="Disordered" evidence="4">
    <location>
        <begin position="67"/>
        <end position="147"/>
    </location>
</feature>
<dbReference type="Pfam" id="PF03856">
    <property type="entry name" value="SUN"/>
    <property type="match status" value="1"/>
</dbReference>
<gene>
    <name evidence="6" type="primary">UTH1</name>
    <name evidence="6" type="ORF">ZYGM_002536</name>
</gene>
<dbReference type="GO" id="GO:0031505">
    <property type="term" value="P:fungal-type cell wall organization"/>
    <property type="evidence" value="ECO:0007669"/>
    <property type="project" value="TreeGrafter"/>
</dbReference>
<keyword evidence="3" id="KW-0496">Mitochondrion</keyword>
<feature type="signal peptide" evidence="5">
    <location>
        <begin position="1"/>
        <end position="18"/>
    </location>
</feature>
<evidence type="ECO:0000313" key="6">
    <source>
        <dbReference type="EMBL" id="GCE97500.1"/>
    </source>
</evidence>
<dbReference type="GO" id="GO:0009277">
    <property type="term" value="C:fungal-type cell wall"/>
    <property type="evidence" value="ECO:0007669"/>
    <property type="project" value="TreeGrafter"/>
</dbReference>
<evidence type="ECO:0000313" key="7">
    <source>
        <dbReference type="Proteomes" id="UP000301737"/>
    </source>
</evidence>
<feature type="chain" id="PRO_5020861018" evidence="5">
    <location>
        <begin position="19"/>
        <end position="402"/>
    </location>
</feature>
<sequence length="402" mass="40950">MKFSQILTVSASAASALALPAQEHADHHRRDSVVHVTKFVDQNGNAVNSQASVSAVYTTVNAAPTGVQANNKGAQTTLAPSGSGSSAAPSSSSSSGSQAPSSSGSQAPSSSASSSSGSSSGSQAPSSSSSSSSSSPSSSGSSSGGDFQDGTISCSDFGISGFDGVVSLDWVNKGGWASVMDMNGDTADSCQDGYYCSYACQPGMSKTQWPSNQPGDGKSIGGLLCKNGKLYRTNTDTSSLCESDQGGSSAVNNKDQSIAMCRTDYPGSENMVIPTVVEGGSSQPLSVVKEDSYYQWQGKKTSTQYYVNNAGVSKEDGCVWSNPGSGKGNWAPLVVGSGYTDGVTYLSIMPNPNNKDTPNFNVKIVGDNVDGNCKYENGQFSGSGSDGCTAAVRSGSAQIVFY</sequence>
<evidence type="ECO:0000256" key="4">
    <source>
        <dbReference type="SAM" id="MobiDB-lite"/>
    </source>
</evidence>
<dbReference type="InterPro" id="IPR051526">
    <property type="entry name" value="Beta-Glucosidase_SUN"/>
</dbReference>
<comment type="subcellular location">
    <subcellularLocation>
        <location evidence="1">Mitochondrion</location>
    </subcellularLocation>
</comment>
<keyword evidence="5" id="KW-0732">Signal</keyword>
<feature type="compositionally biased region" description="Polar residues" evidence="4">
    <location>
        <begin position="67"/>
        <end position="78"/>
    </location>
</feature>
<dbReference type="GO" id="GO:0005739">
    <property type="term" value="C:mitochondrion"/>
    <property type="evidence" value="ECO:0007669"/>
    <property type="project" value="UniProtKB-SubCell"/>
</dbReference>
<evidence type="ECO:0000256" key="3">
    <source>
        <dbReference type="ARBA" id="ARBA00023128"/>
    </source>
</evidence>
<comment type="similarity">
    <text evidence="2">Belongs to the SUN family.</text>
</comment>